<accession>X0X3K9</accession>
<gene>
    <name evidence="1" type="ORF">S01H1_69168</name>
</gene>
<dbReference type="AlphaFoldDB" id="X0X3K9"/>
<sequence length="41" mass="4475">MSRIYLSPPHMGGDELELVKSAFASNWIAPLGPQVDAFEAE</sequence>
<reference evidence="1" key="1">
    <citation type="journal article" date="2014" name="Front. Microbiol.">
        <title>High frequency of phylogenetically diverse reductive dehalogenase-homologous genes in deep subseafloor sedimentary metagenomes.</title>
        <authorList>
            <person name="Kawai M."/>
            <person name="Futagami T."/>
            <person name="Toyoda A."/>
            <person name="Takaki Y."/>
            <person name="Nishi S."/>
            <person name="Hori S."/>
            <person name="Arai W."/>
            <person name="Tsubouchi T."/>
            <person name="Morono Y."/>
            <person name="Uchiyama I."/>
            <person name="Ito T."/>
            <person name="Fujiyama A."/>
            <person name="Inagaki F."/>
            <person name="Takami H."/>
        </authorList>
    </citation>
    <scope>NUCLEOTIDE SEQUENCE</scope>
    <source>
        <strain evidence="1">Expedition CK06-06</strain>
    </source>
</reference>
<proteinExistence type="predicted"/>
<dbReference type="EMBL" id="BARS01045902">
    <property type="protein sequence ID" value="GAG37819.1"/>
    <property type="molecule type" value="Genomic_DNA"/>
</dbReference>
<protein>
    <submittedName>
        <fullName evidence="1">Uncharacterized protein</fullName>
    </submittedName>
</protein>
<name>X0X3K9_9ZZZZ</name>
<evidence type="ECO:0000313" key="1">
    <source>
        <dbReference type="EMBL" id="GAG37819.1"/>
    </source>
</evidence>
<comment type="caution">
    <text evidence="1">The sequence shown here is derived from an EMBL/GenBank/DDBJ whole genome shotgun (WGS) entry which is preliminary data.</text>
</comment>
<organism evidence="1">
    <name type="scientific">marine sediment metagenome</name>
    <dbReference type="NCBI Taxonomy" id="412755"/>
    <lineage>
        <taxon>unclassified sequences</taxon>
        <taxon>metagenomes</taxon>
        <taxon>ecological metagenomes</taxon>
    </lineage>
</organism>
<feature type="non-terminal residue" evidence="1">
    <location>
        <position position="41"/>
    </location>
</feature>